<feature type="domain" description="F-box" evidence="1">
    <location>
        <begin position="2"/>
        <end position="52"/>
    </location>
</feature>
<dbReference type="CDD" id="cd22157">
    <property type="entry name" value="F-box_AtFBW1-like"/>
    <property type="match status" value="1"/>
</dbReference>
<accession>A0AAV2CJV3</accession>
<reference evidence="2 3" key="1">
    <citation type="submission" date="2024-04" db="EMBL/GenBank/DDBJ databases">
        <authorList>
            <person name="Fracassetti M."/>
        </authorList>
    </citation>
    <scope>NUCLEOTIDE SEQUENCE [LARGE SCALE GENOMIC DNA]</scope>
</reference>
<dbReference type="Proteomes" id="UP001497516">
    <property type="component" value="Chromosome 1"/>
</dbReference>
<organism evidence="2 3">
    <name type="scientific">Linum trigynum</name>
    <dbReference type="NCBI Taxonomy" id="586398"/>
    <lineage>
        <taxon>Eukaryota</taxon>
        <taxon>Viridiplantae</taxon>
        <taxon>Streptophyta</taxon>
        <taxon>Embryophyta</taxon>
        <taxon>Tracheophyta</taxon>
        <taxon>Spermatophyta</taxon>
        <taxon>Magnoliopsida</taxon>
        <taxon>eudicotyledons</taxon>
        <taxon>Gunneridae</taxon>
        <taxon>Pentapetalae</taxon>
        <taxon>rosids</taxon>
        <taxon>fabids</taxon>
        <taxon>Malpighiales</taxon>
        <taxon>Linaceae</taxon>
        <taxon>Linum</taxon>
    </lineage>
</organism>
<evidence type="ECO:0000259" key="1">
    <source>
        <dbReference type="PROSITE" id="PS50181"/>
    </source>
</evidence>
<dbReference type="PANTHER" id="PTHR31672:SF2">
    <property type="entry name" value="F-BOX DOMAIN-CONTAINING PROTEIN"/>
    <property type="match status" value="1"/>
</dbReference>
<dbReference type="InterPro" id="IPR001810">
    <property type="entry name" value="F-box_dom"/>
</dbReference>
<gene>
    <name evidence="2" type="ORF">LTRI10_LOCUS3983</name>
</gene>
<evidence type="ECO:0000313" key="2">
    <source>
        <dbReference type="EMBL" id="CAL1356271.1"/>
    </source>
</evidence>
<proteinExistence type="predicted"/>
<dbReference type="PANTHER" id="PTHR31672">
    <property type="entry name" value="BNACNNG10540D PROTEIN"/>
    <property type="match status" value="1"/>
</dbReference>
<name>A0AAV2CJV3_9ROSI</name>
<dbReference type="Pfam" id="PF12937">
    <property type="entry name" value="F-box-like"/>
    <property type="match status" value="1"/>
</dbReference>
<dbReference type="NCBIfam" id="TIGR01640">
    <property type="entry name" value="F_box_assoc_1"/>
    <property type="match status" value="1"/>
</dbReference>
<dbReference type="InterPro" id="IPR017451">
    <property type="entry name" value="F-box-assoc_interact_dom"/>
</dbReference>
<sequence>MMSKILSLPREIVVDIVSRLPISSLLQIKLVCKSWRQLLQDPHLPSLHFSRLKTTMSSDPCLILHSRNCAHNELYFLDMCSLVKEDDGHPNENKLKKLVVPPTILKFVVLGSCRGILCFANLSQRAAIYLYNPLLAELKEIPKTICGPSYNMGFGFHQETKEYKLVTIVAVVDRDSLRFRTARSSGSALSVITLTAQNGTRPNEPTSWRRLGLVPYHFVVHQAHQVLVSGRLHWTAFRRTRGPNKHVVVSFDLSDEVVREVPMPPICSCERNCRCKLELMVAGARLGIVEYDVGGEIKIWVMMDYGAEESWANEINIDGVDINRDGDETIPSDTIGSARRSRTYFHETSDFRVLWVMRNGEVLLEYKRRGLICYDPRNRTWRDVLPQGGGLFVNGFNAFVHDGSFSEIDC</sequence>
<evidence type="ECO:0000313" key="3">
    <source>
        <dbReference type="Proteomes" id="UP001497516"/>
    </source>
</evidence>
<keyword evidence="3" id="KW-1185">Reference proteome</keyword>
<dbReference type="InterPro" id="IPR050796">
    <property type="entry name" value="SCF_F-box_component"/>
</dbReference>
<dbReference type="Pfam" id="PF07734">
    <property type="entry name" value="FBA_1"/>
    <property type="match status" value="1"/>
</dbReference>
<dbReference type="SUPFAM" id="SSF81383">
    <property type="entry name" value="F-box domain"/>
    <property type="match status" value="1"/>
</dbReference>
<dbReference type="EMBL" id="OZ034813">
    <property type="protein sequence ID" value="CAL1356271.1"/>
    <property type="molecule type" value="Genomic_DNA"/>
</dbReference>
<dbReference type="AlphaFoldDB" id="A0AAV2CJV3"/>
<protein>
    <recommendedName>
        <fullName evidence="1">F-box domain-containing protein</fullName>
    </recommendedName>
</protein>
<dbReference type="InterPro" id="IPR006527">
    <property type="entry name" value="F-box-assoc_dom_typ1"/>
</dbReference>
<dbReference type="SMART" id="SM00256">
    <property type="entry name" value="FBOX"/>
    <property type="match status" value="1"/>
</dbReference>
<dbReference type="Gene3D" id="1.20.1280.50">
    <property type="match status" value="1"/>
</dbReference>
<dbReference type="PROSITE" id="PS50181">
    <property type="entry name" value="FBOX"/>
    <property type="match status" value="1"/>
</dbReference>
<dbReference type="InterPro" id="IPR036047">
    <property type="entry name" value="F-box-like_dom_sf"/>
</dbReference>